<keyword evidence="2" id="KW-1185">Reference proteome</keyword>
<dbReference type="Pfam" id="PF11110">
    <property type="entry name" value="Phage_hub_GP28"/>
    <property type="match status" value="1"/>
</dbReference>
<protein>
    <submittedName>
        <fullName evidence="1">Baseplate hub distal subunit</fullName>
    </submittedName>
</protein>
<organism evidence="1 2">
    <name type="scientific">Proteus phage phiP4-3</name>
    <dbReference type="NCBI Taxonomy" id="2065203"/>
    <lineage>
        <taxon>Viruses</taxon>
        <taxon>Duplodnaviria</taxon>
        <taxon>Heunggongvirae</taxon>
        <taxon>Uroviricota</taxon>
        <taxon>Caudoviricetes</taxon>
        <taxon>Pantevenvirales</taxon>
        <taxon>Straboviridae</taxon>
        <taxon>Bragavirus</taxon>
        <taxon>Bragavirus p43</taxon>
    </lineage>
</organism>
<accession>A0A2I6PFD4</accession>
<dbReference type="EMBL" id="MG696114">
    <property type="protein sequence ID" value="AUM58440.1"/>
    <property type="molecule type" value="Genomic_DNA"/>
</dbReference>
<gene>
    <name evidence="1" type="ORF">phiP43_082</name>
</gene>
<dbReference type="InterPro" id="IPR024342">
    <property type="entry name" value="Phage_T4_Gp28"/>
</dbReference>
<dbReference type="Proteomes" id="UP000240538">
    <property type="component" value="Segment"/>
</dbReference>
<reference evidence="1 2" key="1">
    <citation type="submission" date="2017-12" db="EMBL/GenBank/DDBJ databases">
        <title>Complete genome sequence and characterization of bacteriophage phiP4-3 infecting Proteus pennea.</title>
        <authorList>
            <person name="He Y."/>
            <person name="Yang H."/>
        </authorList>
    </citation>
    <scope>NUCLEOTIDE SEQUENCE [LARGE SCALE GENOMIC DNA]</scope>
</reference>
<sequence>MKLKIILPLKKININGKELTIPKLGLNYYDKFKEAKSPEDTLKIVLDSVDKNLSFKEAHLVLLHLAEFNGKCTDTFVYKDKTYSINDVYLLPTPKFTYQGKEYKFRDILPGERFTSAKELLETLCLEKVDFGSMPAFVYKWADELGKSIAINLEDKVVYGDDILGLFQNENT</sequence>
<evidence type="ECO:0000313" key="2">
    <source>
        <dbReference type="Proteomes" id="UP000240538"/>
    </source>
</evidence>
<evidence type="ECO:0000313" key="1">
    <source>
        <dbReference type="EMBL" id="AUM58440.1"/>
    </source>
</evidence>
<name>A0A2I6PFD4_9CAUD</name>
<proteinExistence type="predicted"/>